<sequence>MSFEKISETIKKRYPSQPLQASQIVAVAQKVLKGEAQAISYSEGSLRVSVPNPYVASEMRAQSQVIIQAINHKLGRETIERLVFRLG</sequence>
<reference evidence="2" key="1">
    <citation type="submission" date="2017-09" db="EMBL/GenBank/DDBJ databases">
        <title>Depth-based differentiation of microbial function through sediment-hosted aquifers and enrichment of novel symbionts in the deep terrestrial subsurface.</title>
        <authorList>
            <person name="Probst A.J."/>
            <person name="Ladd B."/>
            <person name="Jarett J.K."/>
            <person name="Geller-Mcgrath D.E."/>
            <person name="Sieber C.M.K."/>
            <person name="Emerson J.B."/>
            <person name="Anantharaman K."/>
            <person name="Thomas B.C."/>
            <person name="Malmstrom R."/>
            <person name="Stieglmeier M."/>
            <person name="Klingl A."/>
            <person name="Woyke T."/>
            <person name="Ryan C.M."/>
            <person name="Banfield J.F."/>
        </authorList>
    </citation>
    <scope>NUCLEOTIDE SEQUENCE [LARGE SCALE GENOMIC DNA]</scope>
</reference>
<dbReference type="EMBL" id="PEUM01000094">
    <property type="protein sequence ID" value="PIV25139.1"/>
    <property type="molecule type" value="Genomic_DNA"/>
</dbReference>
<dbReference type="Proteomes" id="UP000229966">
    <property type="component" value="Unassembled WGS sequence"/>
</dbReference>
<protein>
    <recommendedName>
        <fullName evidence="3">DUF721 domain-containing protein</fullName>
    </recommendedName>
</protein>
<name>A0A2M7CHN5_9BACT</name>
<accession>A0A2M7CHN5</accession>
<comment type="caution">
    <text evidence="1">The sequence shown here is derived from an EMBL/GenBank/DDBJ whole genome shotgun (WGS) entry which is preliminary data.</text>
</comment>
<dbReference type="Pfam" id="PF05258">
    <property type="entry name" value="DciA"/>
    <property type="match status" value="1"/>
</dbReference>
<organism evidence="1 2">
    <name type="scientific">Candidatus Berkelbacteria bacterium CG03_land_8_20_14_0_80_40_36</name>
    <dbReference type="NCBI Taxonomy" id="1974509"/>
    <lineage>
        <taxon>Bacteria</taxon>
        <taxon>Candidatus Berkelbacteria</taxon>
    </lineage>
</organism>
<evidence type="ECO:0000313" key="2">
    <source>
        <dbReference type="Proteomes" id="UP000229966"/>
    </source>
</evidence>
<gene>
    <name evidence="1" type="ORF">COS38_03185</name>
</gene>
<proteinExistence type="predicted"/>
<dbReference type="InterPro" id="IPR007922">
    <property type="entry name" value="DciA-like"/>
</dbReference>
<evidence type="ECO:0000313" key="1">
    <source>
        <dbReference type="EMBL" id="PIV25139.1"/>
    </source>
</evidence>
<evidence type="ECO:0008006" key="3">
    <source>
        <dbReference type="Google" id="ProtNLM"/>
    </source>
</evidence>
<dbReference type="AlphaFoldDB" id="A0A2M7CHN5"/>